<feature type="transmembrane region" description="Helical" evidence="2">
    <location>
        <begin position="102"/>
        <end position="121"/>
    </location>
</feature>
<evidence type="ECO:0000313" key="3">
    <source>
        <dbReference type="EMBL" id="MET4540992.1"/>
    </source>
</evidence>
<name>A0ABV2P8H9_9MICC</name>
<accession>A0ABV2P8H9</accession>
<keyword evidence="4" id="KW-1185">Reference proteome</keyword>
<dbReference type="RefSeq" id="WP_354230475.1">
    <property type="nucleotide sequence ID" value="NZ_JBEPSN010000007.1"/>
</dbReference>
<evidence type="ECO:0008006" key="5">
    <source>
        <dbReference type="Google" id="ProtNLM"/>
    </source>
</evidence>
<organism evidence="3 4">
    <name type="scientific">Arthrobacter bambusae</name>
    <dbReference type="NCBI Taxonomy" id="1338426"/>
    <lineage>
        <taxon>Bacteria</taxon>
        <taxon>Bacillati</taxon>
        <taxon>Actinomycetota</taxon>
        <taxon>Actinomycetes</taxon>
        <taxon>Micrococcales</taxon>
        <taxon>Micrococcaceae</taxon>
        <taxon>Arthrobacter</taxon>
    </lineage>
</organism>
<sequence>MSTNEPGKANEAQPTAPLPKETNPTEALPKETRPTEALPKPRLQEIPLTPPLERSFQVEHADDDDEPRQARIGTVVWGLIVIALAALIVISTLGWVTLNGTYVLIGLMIGAGAALVVGGLLSARKGSKKVTTTK</sequence>
<gene>
    <name evidence="3" type="ORF">ABIE37_002782</name>
</gene>
<dbReference type="GeneID" id="92753714"/>
<proteinExistence type="predicted"/>
<dbReference type="Proteomes" id="UP001549307">
    <property type="component" value="Unassembled WGS sequence"/>
</dbReference>
<keyword evidence="2" id="KW-0472">Membrane</keyword>
<feature type="region of interest" description="Disordered" evidence="1">
    <location>
        <begin position="1"/>
        <end position="52"/>
    </location>
</feature>
<feature type="transmembrane region" description="Helical" evidence="2">
    <location>
        <begin position="75"/>
        <end position="96"/>
    </location>
</feature>
<evidence type="ECO:0000313" key="4">
    <source>
        <dbReference type="Proteomes" id="UP001549307"/>
    </source>
</evidence>
<evidence type="ECO:0000256" key="1">
    <source>
        <dbReference type="SAM" id="MobiDB-lite"/>
    </source>
</evidence>
<protein>
    <recommendedName>
        <fullName evidence="5">DUF2530 domain-containing protein</fullName>
    </recommendedName>
</protein>
<dbReference type="EMBL" id="JBEPSN010000007">
    <property type="protein sequence ID" value="MET4540992.1"/>
    <property type="molecule type" value="Genomic_DNA"/>
</dbReference>
<reference evidence="3 4" key="1">
    <citation type="submission" date="2024-06" db="EMBL/GenBank/DDBJ databases">
        <title>Sorghum-associated microbial communities from plants grown in Nebraska, USA.</title>
        <authorList>
            <person name="Schachtman D."/>
        </authorList>
    </citation>
    <scope>NUCLEOTIDE SEQUENCE [LARGE SCALE GENOMIC DNA]</scope>
    <source>
        <strain evidence="3 4">3552</strain>
    </source>
</reference>
<keyword evidence="2" id="KW-1133">Transmembrane helix</keyword>
<evidence type="ECO:0000256" key="2">
    <source>
        <dbReference type="SAM" id="Phobius"/>
    </source>
</evidence>
<keyword evidence="2" id="KW-0812">Transmembrane</keyword>
<comment type="caution">
    <text evidence="3">The sequence shown here is derived from an EMBL/GenBank/DDBJ whole genome shotgun (WGS) entry which is preliminary data.</text>
</comment>